<sequence length="205" mass="22147">MILAPHPDDETLGTGALIAHSAATGRLGGIVFLTDGSGSHPAGTPRLAATRRREAGHAIRKLGGGGVRLHWLGWRDAHPHESGSVAFVRSAKRLAALLRSSRINAIAVSDRTETHCDHVAAFELAEAAVRSARRSVTLFAYHVWSAHPASVRRVVTPVVAPGRRRHALRSHRSQMSPVLGNGFRLPSEKLRMPSSDTLTVRSLRR</sequence>
<dbReference type="InterPro" id="IPR024078">
    <property type="entry name" value="LmbE-like_dom_sf"/>
</dbReference>
<proteinExistence type="predicted"/>
<dbReference type="SUPFAM" id="SSF102588">
    <property type="entry name" value="LmbE-like"/>
    <property type="match status" value="1"/>
</dbReference>
<gene>
    <name evidence="1" type="ORF">PQ455_13705</name>
</gene>
<dbReference type="InterPro" id="IPR003737">
    <property type="entry name" value="GlcNAc_PI_deacetylase-related"/>
</dbReference>
<dbReference type="PANTHER" id="PTHR12993">
    <property type="entry name" value="N-ACETYLGLUCOSAMINYL-PHOSPHATIDYLINOSITOL DE-N-ACETYLASE-RELATED"/>
    <property type="match status" value="1"/>
</dbReference>
<dbReference type="Proteomes" id="UP001220395">
    <property type="component" value="Chromosome"/>
</dbReference>
<reference evidence="1 2" key="1">
    <citation type="submission" date="2023-02" db="EMBL/GenBank/DDBJ databases">
        <title>Genome sequence of Sphingomonas naphthae.</title>
        <authorList>
            <person name="Kim S."/>
            <person name="Heo J."/>
            <person name="Kwon S.-W."/>
        </authorList>
    </citation>
    <scope>NUCLEOTIDE SEQUENCE [LARGE SCALE GENOMIC DNA]</scope>
    <source>
        <strain evidence="1 2">KACC 18716</strain>
    </source>
</reference>
<dbReference type="Gene3D" id="3.40.50.10320">
    <property type="entry name" value="LmbE-like"/>
    <property type="match status" value="1"/>
</dbReference>
<accession>A0ABY7THH5</accession>
<organism evidence="1 2">
    <name type="scientific">Sphingomonas naphthae</name>
    <dbReference type="NCBI Taxonomy" id="1813468"/>
    <lineage>
        <taxon>Bacteria</taxon>
        <taxon>Pseudomonadati</taxon>
        <taxon>Pseudomonadota</taxon>
        <taxon>Alphaproteobacteria</taxon>
        <taxon>Sphingomonadales</taxon>
        <taxon>Sphingomonadaceae</taxon>
        <taxon>Sphingomonas</taxon>
    </lineage>
</organism>
<dbReference type="Pfam" id="PF02585">
    <property type="entry name" value="PIG-L"/>
    <property type="match status" value="1"/>
</dbReference>
<keyword evidence="2" id="KW-1185">Reference proteome</keyword>
<protein>
    <submittedName>
        <fullName evidence="1">PIG-L family deacetylase</fullName>
    </submittedName>
</protein>
<evidence type="ECO:0000313" key="2">
    <source>
        <dbReference type="Proteomes" id="UP001220395"/>
    </source>
</evidence>
<dbReference type="RefSeq" id="WP_273686651.1">
    <property type="nucleotide sequence ID" value="NZ_CP117411.1"/>
</dbReference>
<dbReference type="EMBL" id="CP117411">
    <property type="protein sequence ID" value="WCT72682.1"/>
    <property type="molecule type" value="Genomic_DNA"/>
</dbReference>
<name>A0ABY7THH5_9SPHN</name>
<dbReference type="PANTHER" id="PTHR12993:SF11">
    <property type="entry name" value="N-ACETYLGLUCOSAMINYL-PHOSPHATIDYLINOSITOL DE-N-ACETYLASE"/>
    <property type="match status" value="1"/>
</dbReference>
<evidence type="ECO:0000313" key="1">
    <source>
        <dbReference type="EMBL" id="WCT72682.1"/>
    </source>
</evidence>